<sequence>MKLVRLGGLVGYDNTLWNGSVVLPDDAPIRKYIRHYRKFVLQLNVALADDDRVEICQLPVGDGITLCRRVK</sequence>
<protein>
    <submittedName>
        <fullName evidence="5">Uncharacterized protein</fullName>
    </submittedName>
</protein>
<evidence type="ECO:0000256" key="4">
    <source>
        <dbReference type="ARBA" id="ARBA00023453"/>
    </source>
</evidence>
<dbReference type="Pfam" id="PF01596">
    <property type="entry name" value="Methyltransf_3"/>
    <property type="match status" value="1"/>
</dbReference>
<evidence type="ECO:0000256" key="3">
    <source>
        <dbReference type="ARBA" id="ARBA00022691"/>
    </source>
</evidence>
<reference evidence="5" key="1">
    <citation type="submission" date="2014-09" db="EMBL/GenBank/DDBJ databases">
        <authorList>
            <person name="Magalhaes I.L.F."/>
            <person name="Oliveira U."/>
            <person name="Santos F.R."/>
            <person name="Vidigal T.H.D.A."/>
            <person name="Brescovit A.D."/>
            <person name="Santos A.J."/>
        </authorList>
    </citation>
    <scope>NUCLEOTIDE SEQUENCE</scope>
    <source>
        <tissue evidence="5">Shoot tissue taken approximately 20 cm above the soil surface</tissue>
    </source>
</reference>
<dbReference type="SUPFAM" id="SSF53335">
    <property type="entry name" value="S-adenosyl-L-methionine-dependent methyltransferases"/>
    <property type="match status" value="1"/>
</dbReference>
<dbReference type="PANTHER" id="PTHR10509">
    <property type="entry name" value="O-METHYLTRANSFERASE-RELATED"/>
    <property type="match status" value="1"/>
</dbReference>
<dbReference type="PROSITE" id="PS51682">
    <property type="entry name" value="SAM_OMT_I"/>
    <property type="match status" value="1"/>
</dbReference>
<evidence type="ECO:0000256" key="1">
    <source>
        <dbReference type="ARBA" id="ARBA00022603"/>
    </source>
</evidence>
<keyword evidence="2" id="KW-0808">Transferase</keyword>
<dbReference type="GO" id="GO:0008171">
    <property type="term" value="F:O-methyltransferase activity"/>
    <property type="evidence" value="ECO:0007669"/>
    <property type="project" value="InterPro"/>
</dbReference>
<dbReference type="EMBL" id="GBRH01173775">
    <property type="protein sequence ID" value="JAE24121.1"/>
    <property type="molecule type" value="Transcribed_RNA"/>
</dbReference>
<reference evidence="5" key="2">
    <citation type="journal article" date="2015" name="Data Brief">
        <title>Shoot transcriptome of the giant reed, Arundo donax.</title>
        <authorList>
            <person name="Barrero R.A."/>
            <person name="Guerrero F.D."/>
            <person name="Moolhuijzen P."/>
            <person name="Goolsby J.A."/>
            <person name="Tidwell J."/>
            <person name="Bellgard S.E."/>
            <person name="Bellgard M.I."/>
        </authorList>
    </citation>
    <scope>NUCLEOTIDE SEQUENCE</scope>
    <source>
        <tissue evidence="5">Shoot tissue taken approximately 20 cm above the soil surface</tissue>
    </source>
</reference>
<keyword evidence="3" id="KW-0949">S-adenosyl-L-methionine</keyword>
<dbReference type="InterPro" id="IPR002935">
    <property type="entry name" value="SAM_O-MeTrfase"/>
</dbReference>
<dbReference type="PANTHER" id="PTHR10509:SF81">
    <property type="entry name" value="CAFFEOYL-COA O-METHYLTRANSFERASE 1"/>
    <property type="match status" value="1"/>
</dbReference>
<name>A0A0A9GNN0_ARUDO</name>
<accession>A0A0A9GNN0</accession>
<dbReference type="InterPro" id="IPR050362">
    <property type="entry name" value="Cation-dep_OMT"/>
</dbReference>
<dbReference type="InterPro" id="IPR029063">
    <property type="entry name" value="SAM-dependent_MTases_sf"/>
</dbReference>
<organism evidence="5">
    <name type="scientific">Arundo donax</name>
    <name type="common">Giant reed</name>
    <name type="synonym">Donax arundinaceus</name>
    <dbReference type="NCBI Taxonomy" id="35708"/>
    <lineage>
        <taxon>Eukaryota</taxon>
        <taxon>Viridiplantae</taxon>
        <taxon>Streptophyta</taxon>
        <taxon>Embryophyta</taxon>
        <taxon>Tracheophyta</taxon>
        <taxon>Spermatophyta</taxon>
        <taxon>Magnoliopsida</taxon>
        <taxon>Liliopsida</taxon>
        <taxon>Poales</taxon>
        <taxon>Poaceae</taxon>
        <taxon>PACMAD clade</taxon>
        <taxon>Arundinoideae</taxon>
        <taxon>Arundineae</taxon>
        <taxon>Arundo</taxon>
    </lineage>
</organism>
<dbReference type="AlphaFoldDB" id="A0A0A9GNN0"/>
<keyword evidence="1" id="KW-0489">Methyltransferase</keyword>
<comment type="similarity">
    <text evidence="4">Belongs to the class I-like SAM-binding methyltransferase superfamily. Cation-dependent O-methyltransferase family.</text>
</comment>
<evidence type="ECO:0000256" key="2">
    <source>
        <dbReference type="ARBA" id="ARBA00022679"/>
    </source>
</evidence>
<dbReference type="Gene3D" id="3.40.50.150">
    <property type="entry name" value="Vaccinia Virus protein VP39"/>
    <property type="match status" value="1"/>
</dbReference>
<dbReference type="GO" id="GO:0032259">
    <property type="term" value="P:methylation"/>
    <property type="evidence" value="ECO:0007669"/>
    <property type="project" value="UniProtKB-KW"/>
</dbReference>
<dbReference type="GO" id="GO:0008757">
    <property type="term" value="F:S-adenosylmethionine-dependent methyltransferase activity"/>
    <property type="evidence" value="ECO:0007669"/>
    <property type="project" value="TreeGrafter"/>
</dbReference>
<proteinExistence type="inferred from homology"/>
<evidence type="ECO:0000313" key="5">
    <source>
        <dbReference type="EMBL" id="JAE24121.1"/>
    </source>
</evidence>